<dbReference type="InterPro" id="IPR017853">
    <property type="entry name" value="GH"/>
</dbReference>
<evidence type="ECO:0000256" key="1">
    <source>
        <dbReference type="ARBA" id="ARBA00010646"/>
    </source>
</evidence>
<dbReference type="RefSeq" id="WP_118325830.1">
    <property type="nucleotide sequence ID" value="NZ_QRYH01000027.1"/>
</dbReference>
<evidence type="ECO:0000313" key="3">
    <source>
        <dbReference type="EMBL" id="RGU89429.1"/>
    </source>
</evidence>
<proteinExistence type="inferred from homology"/>
<dbReference type="CDD" id="cd06414">
    <property type="entry name" value="GH25_LytC-like"/>
    <property type="match status" value="1"/>
</dbReference>
<feature type="transmembrane region" description="Helical" evidence="2">
    <location>
        <begin position="9"/>
        <end position="31"/>
    </location>
</feature>
<keyword evidence="2" id="KW-0472">Membrane</keyword>
<dbReference type="AlphaFoldDB" id="A0A395W9H8"/>
<keyword evidence="2" id="KW-0812">Transmembrane</keyword>
<keyword evidence="2" id="KW-1133">Transmembrane helix</keyword>
<accession>A0A395W9H8</accession>
<dbReference type="GO" id="GO:0003796">
    <property type="term" value="F:lysozyme activity"/>
    <property type="evidence" value="ECO:0007669"/>
    <property type="project" value="InterPro"/>
</dbReference>
<dbReference type="GO" id="GO:0009253">
    <property type="term" value="P:peptidoglycan catabolic process"/>
    <property type="evidence" value="ECO:0007669"/>
    <property type="project" value="InterPro"/>
</dbReference>
<comment type="caution">
    <text evidence="3">The sequence shown here is derived from an EMBL/GenBank/DDBJ whole genome shotgun (WGS) entry which is preliminary data.</text>
</comment>
<dbReference type="InterPro" id="IPR002053">
    <property type="entry name" value="Glyco_hydro_25"/>
</dbReference>
<dbReference type="Pfam" id="PF01183">
    <property type="entry name" value="Glyco_hydro_25"/>
    <property type="match status" value="1"/>
</dbReference>
<protein>
    <submittedName>
        <fullName evidence="3">Lysozyme</fullName>
    </submittedName>
</protein>
<dbReference type="GO" id="GO:0016998">
    <property type="term" value="P:cell wall macromolecule catabolic process"/>
    <property type="evidence" value="ECO:0007669"/>
    <property type="project" value="InterPro"/>
</dbReference>
<dbReference type="SUPFAM" id="SSF51445">
    <property type="entry name" value="(Trans)glycosidases"/>
    <property type="match status" value="1"/>
</dbReference>
<dbReference type="Proteomes" id="UP000265489">
    <property type="component" value="Unassembled WGS sequence"/>
</dbReference>
<dbReference type="GeneID" id="66580445"/>
<dbReference type="PROSITE" id="PS51904">
    <property type="entry name" value="GLYCOSYL_HYDROL_F25_2"/>
    <property type="match status" value="1"/>
</dbReference>
<dbReference type="EMBL" id="QRYQ01000029">
    <property type="protein sequence ID" value="RGU89429.1"/>
    <property type="molecule type" value="Genomic_DNA"/>
</dbReference>
<gene>
    <name evidence="3" type="ORF">DWW32_11325</name>
</gene>
<reference evidence="3 4" key="1">
    <citation type="submission" date="2018-08" db="EMBL/GenBank/DDBJ databases">
        <title>A genome reference for cultivated species of the human gut microbiota.</title>
        <authorList>
            <person name="Zou Y."/>
            <person name="Xue W."/>
            <person name="Luo G."/>
        </authorList>
    </citation>
    <scope>NUCLEOTIDE SEQUENCE [LARGE SCALE GENOMIC DNA]</scope>
    <source>
        <strain evidence="3 4">AF15-20</strain>
    </source>
</reference>
<organism evidence="3 4">
    <name type="scientific">Holdemanella biformis</name>
    <dbReference type="NCBI Taxonomy" id="1735"/>
    <lineage>
        <taxon>Bacteria</taxon>
        <taxon>Bacillati</taxon>
        <taxon>Bacillota</taxon>
        <taxon>Erysipelotrichia</taxon>
        <taxon>Erysipelotrichales</taxon>
        <taxon>Erysipelotrichaceae</taxon>
        <taxon>Holdemanella</taxon>
    </lineage>
</organism>
<sequence>MRKLKISRIIILILVPILIVSGGVCVAYMLFTQKESVIEEKSYYDLDLFSMENGWMTYNDSSYKSLTGIDVSSHNQYIDWYSVKQDGIDFAMIRVGYRGAQEGILHEDAYFNTNMQAAIQYKIKVGAYFFSSAITEDEIDEEVNMVLNEIRNYKIDMPIVFDMEEFEKGGRIDNLTQGQRTNLALRFCGKIKKAGYDPMIYGNMTWLYQNYDFEKISEYPIWLASYSSDCPMEDKFEMWQYSNIGQVNGIEGDVDINIYLQKK</sequence>
<evidence type="ECO:0000256" key="2">
    <source>
        <dbReference type="SAM" id="Phobius"/>
    </source>
</evidence>
<dbReference type="GO" id="GO:0016052">
    <property type="term" value="P:carbohydrate catabolic process"/>
    <property type="evidence" value="ECO:0007669"/>
    <property type="project" value="TreeGrafter"/>
</dbReference>
<comment type="similarity">
    <text evidence="1">Belongs to the glycosyl hydrolase 25 family.</text>
</comment>
<dbReference type="PANTHER" id="PTHR34135">
    <property type="entry name" value="LYSOZYME"/>
    <property type="match status" value="1"/>
</dbReference>
<evidence type="ECO:0000313" key="4">
    <source>
        <dbReference type="Proteomes" id="UP000265489"/>
    </source>
</evidence>
<dbReference type="Gene3D" id="3.20.20.80">
    <property type="entry name" value="Glycosidases"/>
    <property type="match status" value="1"/>
</dbReference>
<name>A0A395W9H8_9FIRM</name>
<dbReference type="PANTHER" id="PTHR34135:SF2">
    <property type="entry name" value="LYSOZYME"/>
    <property type="match status" value="1"/>
</dbReference>